<keyword evidence="2" id="KW-0805">Transcription regulation</keyword>
<evidence type="ECO:0000256" key="6">
    <source>
        <dbReference type="SAM" id="MobiDB-lite"/>
    </source>
</evidence>
<reference evidence="8 9" key="1">
    <citation type="submission" date="2024-06" db="EMBL/GenBank/DDBJ databases">
        <title>A chromosome level genome sequence of Diviner's sage (Salvia divinorum).</title>
        <authorList>
            <person name="Ford S.A."/>
            <person name="Ro D.-K."/>
            <person name="Ness R.W."/>
            <person name="Phillips M.A."/>
        </authorList>
    </citation>
    <scope>NUCLEOTIDE SEQUENCE [LARGE SCALE GENOMIC DNA]</scope>
    <source>
        <strain evidence="8">SAF-2024a</strain>
        <tissue evidence="8">Leaf</tissue>
    </source>
</reference>
<dbReference type="InterPro" id="IPR003340">
    <property type="entry name" value="B3_DNA-bd"/>
</dbReference>
<accession>A0ABD1FS24</accession>
<dbReference type="PROSITE" id="PS50863">
    <property type="entry name" value="B3"/>
    <property type="match status" value="1"/>
</dbReference>
<sequence length="315" mass="36007">MRTSKLRQESDEDEVHTSDVSDYCPAGFTDSSSKQKKRRRKNVDNKEKGVSRKLKSKDIQASDSPKKSRSSIARKRTRFADLYDDIEAQYSVVERAERVLEHLENELPHFVKCMLPSNVAHGFWLHLPKNFCSKYLPKRDTPIVLVDEWGNEYTTSYLLDRNGLSAGWRGFSISHRLLKGDILFFHLTAPCKLKVHIVRVHDADVVNAALCLMDMDASARGSSSEDLVKTDKRRGRKHRKTKYVEPYQLDSASPVENVKVKNSILIPVADHSSNPFCSNMVEKGPEITNQHQTNDLCYPETSFLRDHAREGVTCR</sequence>
<keyword evidence="4" id="KW-0804">Transcription</keyword>
<dbReference type="CDD" id="cd10017">
    <property type="entry name" value="B3_DNA"/>
    <property type="match status" value="1"/>
</dbReference>
<keyword evidence="5" id="KW-0539">Nucleus</keyword>
<evidence type="ECO:0000256" key="2">
    <source>
        <dbReference type="ARBA" id="ARBA00023015"/>
    </source>
</evidence>
<evidence type="ECO:0000313" key="8">
    <source>
        <dbReference type="EMBL" id="KAL1534643.1"/>
    </source>
</evidence>
<feature type="domain" description="TF-B3" evidence="7">
    <location>
        <begin position="110"/>
        <end position="201"/>
    </location>
</feature>
<keyword evidence="3" id="KW-0238">DNA-binding</keyword>
<protein>
    <submittedName>
        <fullName evidence="8">B3 domain-containing protein-like protein isoform X1</fullName>
    </submittedName>
</protein>
<dbReference type="EMBL" id="JBEAFC010000012">
    <property type="protein sequence ID" value="KAL1534643.1"/>
    <property type="molecule type" value="Genomic_DNA"/>
</dbReference>
<dbReference type="InterPro" id="IPR015300">
    <property type="entry name" value="DNA-bd_pseudobarrel_sf"/>
</dbReference>
<dbReference type="GO" id="GO:0005634">
    <property type="term" value="C:nucleus"/>
    <property type="evidence" value="ECO:0007669"/>
    <property type="project" value="UniProtKB-SubCell"/>
</dbReference>
<dbReference type="SUPFAM" id="SSF101936">
    <property type="entry name" value="DNA-binding pseudobarrel domain"/>
    <property type="match status" value="1"/>
</dbReference>
<dbReference type="GO" id="GO:0003677">
    <property type="term" value="F:DNA binding"/>
    <property type="evidence" value="ECO:0007669"/>
    <property type="project" value="UniProtKB-KW"/>
</dbReference>
<dbReference type="SMART" id="SM01019">
    <property type="entry name" value="B3"/>
    <property type="match status" value="1"/>
</dbReference>
<dbReference type="InterPro" id="IPR044837">
    <property type="entry name" value="REM16-like"/>
</dbReference>
<dbReference type="Gene3D" id="2.40.330.10">
    <property type="entry name" value="DNA-binding pseudobarrel domain"/>
    <property type="match status" value="1"/>
</dbReference>
<evidence type="ECO:0000256" key="1">
    <source>
        <dbReference type="ARBA" id="ARBA00004123"/>
    </source>
</evidence>
<comment type="caution">
    <text evidence="8">The sequence shown here is derived from an EMBL/GenBank/DDBJ whole genome shotgun (WGS) entry which is preliminary data.</text>
</comment>
<evidence type="ECO:0000259" key="7">
    <source>
        <dbReference type="PROSITE" id="PS50863"/>
    </source>
</evidence>
<keyword evidence="9" id="KW-1185">Reference proteome</keyword>
<feature type="compositionally biased region" description="Basic and acidic residues" evidence="6">
    <location>
        <begin position="42"/>
        <end position="66"/>
    </location>
</feature>
<dbReference type="AlphaFoldDB" id="A0ABD1FS24"/>
<evidence type="ECO:0000256" key="4">
    <source>
        <dbReference type="ARBA" id="ARBA00023163"/>
    </source>
</evidence>
<dbReference type="PANTHER" id="PTHR31391">
    <property type="entry name" value="B3 DOMAIN-CONTAINING PROTEIN OS11G0197600-RELATED"/>
    <property type="match status" value="1"/>
</dbReference>
<evidence type="ECO:0000256" key="5">
    <source>
        <dbReference type="ARBA" id="ARBA00023242"/>
    </source>
</evidence>
<feature type="region of interest" description="Disordered" evidence="6">
    <location>
        <begin position="1"/>
        <end position="72"/>
    </location>
</feature>
<evidence type="ECO:0000256" key="3">
    <source>
        <dbReference type="ARBA" id="ARBA00023125"/>
    </source>
</evidence>
<organism evidence="8 9">
    <name type="scientific">Salvia divinorum</name>
    <name type="common">Maria pastora</name>
    <name type="synonym">Diviner's sage</name>
    <dbReference type="NCBI Taxonomy" id="28513"/>
    <lineage>
        <taxon>Eukaryota</taxon>
        <taxon>Viridiplantae</taxon>
        <taxon>Streptophyta</taxon>
        <taxon>Embryophyta</taxon>
        <taxon>Tracheophyta</taxon>
        <taxon>Spermatophyta</taxon>
        <taxon>Magnoliopsida</taxon>
        <taxon>eudicotyledons</taxon>
        <taxon>Gunneridae</taxon>
        <taxon>Pentapetalae</taxon>
        <taxon>asterids</taxon>
        <taxon>lamiids</taxon>
        <taxon>Lamiales</taxon>
        <taxon>Lamiaceae</taxon>
        <taxon>Nepetoideae</taxon>
        <taxon>Mentheae</taxon>
        <taxon>Salviinae</taxon>
        <taxon>Salvia</taxon>
        <taxon>Salvia subgen. Calosphace</taxon>
    </lineage>
</organism>
<gene>
    <name evidence="8" type="ORF">AAHA92_30802</name>
</gene>
<dbReference type="PANTHER" id="PTHR31391:SF67">
    <property type="entry name" value="TF-B3 DOMAIN-CONTAINING PROTEIN"/>
    <property type="match status" value="1"/>
</dbReference>
<comment type="subcellular location">
    <subcellularLocation>
        <location evidence="1">Nucleus</location>
    </subcellularLocation>
</comment>
<dbReference type="Pfam" id="PF02362">
    <property type="entry name" value="B3"/>
    <property type="match status" value="1"/>
</dbReference>
<name>A0ABD1FS24_SALDI</name>
<proteinExistence type="predicted"/>
<dbReference type="Proteomes" id="UP001567538">
    <property type="component" value="Unassembled WGS sequence"/>
</dbReference>
<evidence type="ECO:0000313" key="9">
    <source>
        <dbReference type="Proteomes" id="UP001567538"/>
    </source>
</evidence>